<dbReference type="EMBL" id="PDVP01000038">
    <property type="protein sequence ID" value="PHP64570.1"/>
    <property type="molecule type" value="Genomic_DNA"/>
</dbReference>
<dbReference type="PANTHER" id="PTHR13693">
    <property type="entry name" value="CLASS II AMINOTRANSFERASE/8-AMINO-7-OXONONANOATE SYNTHASE"/>
    <property type="match status" value="1"/>
</dbReference>
<dbReference type="InterPro" id="IPR015421">
    <property type="entry name" value="PyrdxlP-dep_Trfase_major"/>
</dbReference>
<evidence type="ECO:0000313" key="6">
    <source>
        <dbReference type="Proteomes" id="UP000221168"/>
    </source>
</evidence>
<sequence>MSNYNTIDGVPEAALQGSMRDFRVMEGADLLRRCDAFFNWQDTRRQSGTWPFGRATETGPASSCAVRDDAGHLTEGVNFASQDYLGLSAHPAVHQAAHDAIGVFGVHSAGSSALVGNISSSVQLERDIAEFLHMDHALL</sequence>
<keyword evidence="6" id="KW-1185">Reference proteome</keyword>
<dbReference type="SUPFAM" id="SSF53383">
    <property type="entry name" value="PLP-dependent transferases"/>
    <property type="match status" value="1"/>
</dbReference>
<comment type="caution">
    <text evidence="5">The sequence shown here is derived from an EMBL/GenBank/DDBJ whole genome shotgun (WGS) entry which is preliminary data.</text>
</comment>
<comment type="similarity">
    <text evidence="2">Belongs to the class-II pyridoxal-phosphate-dependent aminotransferase family. BioF subfamily.</text>
</comment>
<evidence type="ECO:0000256" key="1">
    <source>
        <dbReference type="ARBA" id="ARBA00001933"/>
    </source>
</evidence>
<dbReference type="InterPro" id="IPR015424">
    <property type="entry name" value="PyrdxlP-dep_Trfase"/>
</dbReference>
<dbReference type="Gene3D" id="3.40.640.10">
    <property type="entry name" value="Type I PLP-dependent aspartate aminotransferase-like (Major domain)"/>
    <property type="match status" value="1"/>
</dbReference>
<evidence type="ECO:0000313" key="5">
    <source>
        <dbReference type="EMBL" id="PHP64570.1"/>
    </source>
</evidence>
<organism evidence="5 6">
    <name type="scientific">Zhengella mangrovi</name>
    <dbReference type="NCBI Taxonomy" id="1982044"/>
    <lineage>
        <taxon>Bacteria</taxon>
        <taxon>Pseudomonadati</taxon>
        <taxon>Pseudomonadota</taxon>
        <taxon>Alphaproteobacteria</taxon>
        <taxon>Hyphomicrobiales</taxon>
        <taxon>Notoacmeibacteraceae</taxon>
        <taxon>Zhengella</taxon>
    </lineage>
</organism>
<dbReference type="InterPro" id="IPR015422">
    <property type="entry name" value="PyrdxlP-dep_Trfase_small"/>
</dbReference>
<dbReference type="Gene3D" id="3.90.1150.10">
    <property type="entry name" value="Aspartate Aminotransferase, domain 1"/>
    <property type="match status" value="1"/>
</dbReference>
<protein>
    <submittedName>
        <fullName evidence="5">8-amino-7-oxononanoate synthase</fullName>
    </submittedName>
</protein>
<feature type="non-terminal residue" evidence="5">
    <location>
        <position position="139"/>
    </location>
</feature>
<reference evidence="5 6" key="1">
    <citation type="submission" date="2017-10" db="EMBL/GenBank/DDBJ databases">
        <title>Sedimentibacterium mangrovi gen. nov., sp. nov., a novel member of family Phyllobacteriacea isolated from mangrove sediment.</title>
        <authorList>
            <person name="Liao H."/>
            <person name="Tian Y."/>
        </authorList>
    </citation>
    <scope>NUCLEOTIDE SEQUENCE [LARGE SCALE GENOMIC DNA]</scope>
    <source>
        <strain evidence="5 6">X9-2-2</strain>
    </source>
</reference>
<evidence type="ECO:0000256" key="2">
    <source>
        <dbReference type="ARBA" id="ARBA00010008"/>
    </source>
</evidence>
<dbReference type="InterPro" id="IPR050087">
    <property type="entry name" value="AON_synthase_class-II"/>
</dbReference>
<evidence type="ECO:0000256" key="4">
    <source>
        <dbReference type="ARBA" id="ARBA00022898"/>
    </source>
</evidence>
<keyword evidence="4" id="KW-0663">Pyridoxal phosphate</keyword>
<dbReference type="PANTHER" id="PTHR13693:SF77">
    <property type="entry name" value="8-AMINO-7-OXONONANOATE SYNTHASE"/>
    <property type="match status" value="1"/>
</dbReference>
<dbReference type="AlphaFoldDB" id="A0A2G1QGI9"/>
<proteinExistence type="inferred from homology"/>
<gene>
    <name evidence="5" type="ORF">CSC94_23665</name>
</gene>
<dbReference type="GO" id="GO:0016740">
    <property type="term" value="F:transferase activity"/>
    <property type="evidence" value="ECO:0007669"/>
    <property type="project" value="UniProtKB-KW"/>
</dbReference>
<keyword evidence="3" id="KW-0808">Transferase</keyword>
<evidence type="ECO:0000256" key="3">
    <source>
        <dbReference type="ARBA" id="ARBA00022679"/>
    </source>
</evidence>
<accession>A0A2G1QGI9</accession>
<name>A0A2G1QGI9_9HYPH</name>
<comment type="cofactor">
    <cofactor evidence="1">
        <name>pyridoxal 5'-phosphate</name>
        <dbReference type="ChEBI" id="CHEBI:597326"/>
    </cofactor>
</comment>
<dbReference type="Proteomes" id="UP000221168">
    <property type="component" value="Unassembled WGS sequence"/>
</dbReference>